<evidence type="ECO:0000256" key="3">
    <source>
        <dbReference type="ARBA" id="ARBA00022989"/>
    </source>
</evidence>
<keyword evidence="2 5" id="KW-0812">Transmembrane</keyword>
<evidence type="ECO:0000256" key="4">
    <source>
        <dbReference type="ARBA" id="ARBA00023136"/>
    </source>
</evidence>
<reference evidence="6 7" key="1">
    <citation type="submission" date="2017-03" db="EMBL/GenBank/DDBJ databases">
        <title>Widespread Adenine N6-methylation of Active Genes in Fungi.</title>
        <authorList>
            <consortium name="DOE Joint Genome Institute"/>
            <person name="Mondo S.J."/>
            <person name="Dannebaum R.O."/>
            <person name="Kuo R.C."/>
            <person name="Louie K.B."/>
            <person name="Bewick A.J."/>
            <person name="Labutti K."/>
            <person name="Haridas S."/>
            <person name="Kuo A."/>
            <person name="Salamov A."/>
            <person name="Ahrendt S.R."/>
            <person name="Lau R."/>
            <person name="Bowen B.P."/>
            <person name="Lipzen A."/>
            <person name="Sullivan W."/>
            <person name="Andreopoulos W.B."/>
            <person name="Clum A."/>
            <person name="Lindquist E."/>
            <person name="Daum C."/>
            <person name="Northen T.R."/>
            <person name="Ramamoorthy G."/>
            <person name="Schmitz R.J."/>
            <person name="Gryganskyi A."/>
            <person name="Culley D."/>
            <person name="Magnuson J."/>
            <person name="James T.Y."/>
            <person name="O'Malley M.A."/>
            <person name="Stajich J.E."/>
            <person name="Spatafora J.W."/>
            <person name="Visel A."/>
            <person name="Grigoriev I.V."/>
        </authorList>
    </citation>
    <scope>NUCLEOTIDE SEQUENCE [LARGE SCALE GENOMIC DNA]</scope>
    <source>
        <strain evidence="6 7">NRRL Y-17943</strain>
    </source>
</reference>
<accession>A0A1Y1UM97</accession>
<evidence type="ECO:0000256" key="1">
    <source>
        <dbReference type="ARBA" id="ARBA00004141"/>
    </source>
</evidence>
<keyword evidence="7" id="KW-1185">Reference proteome</keyword>
<comment type="caution">
    <text evidence="6">The sequence shown here is derived from an EMBL/GenBank/DDBJ whole genome shotgun (WGS) entry which is preliminary data.</text>
</comment>
<sequence length="168" mass="17872">MSLVLSPTTIKVVSFLAPTLSLTTSASILGYTFFISPLIISTTSDSASKGLAQLRPFFEGGKYIFPPSSVICTALWSVLAYSSPLHRTAYSIAAAGAFGILPFTSLYMIPVTNNKLLDLDDAAKRGDVTVDAKKEQVQALMETFGKQNLVRGGMFLVGGLVGLWSLLG</sequence>
<comment type="subcellular location">
    <subcellularLocation>
        <location evidence="1">Membrane</location>
        <topology evidence="1">Multi-pass membrane protein</topology>
    </subcellularLocation>
</comment>
<keyword evidence="3 5" id="KW-1133">Transmembrane helix</keyword>
<evidence type="ECO:0000313" key="6">
    <source>
        <dbReference type="EMBL" id="ORX39178.1"/>
    </source>
</evidence>
<dbReference type="EMBL" id="NBSH01000003">
    <property type="protein sequence ID" value="ORX39178.1"/>
    <property type="molecule type" value="Genomic_DNA"/>
</dbReference>
<dbReference type="RefSeq" id="XP_021873041.1">
    <property type="nucleotide sequence ID" value="XM_022017963.1"/>
</dbReference>
<feature type="transmembrane region" description="Helical" evidence="5">
    <location>
        <begin position="63"/>
        <end position="82"/>
    </location>
</feature>
<dbReference type="GeneID" id="33559772"/>
<protein>
    <recommendedName>
        <fullName evidence="8">DUF1772-domain-containing protein</fullName>
    </recommendedName>
</protein>
<evidence type="ECO:0008006" key="8">
    <source>
        <dbReference type="Google" id="ProtNLM"/>
    </source>
</evidence>
<dbReference type="OrthoDB" id="5954308at2759"/>
<feature type="transmembrane region" description="Helical" evidence="5">
    <location>
        <begin position="88"/>
        <end position="109"/>
    </location>
</feature>
<gene>
    <name evidence="6" type="ORF">BD324DRAFT_649268</name>
</gene>
<evidence type="ECO:0000313" key="7">
    <source>
        <dbReference type="Proteomes" id="UP000193218"/>
    </source>
</evidence>
<feature type="transmembrane region" description="Helical" evidence="5">
    <location>
        <begin position="149"/>
        <end position="167"/>
    </location>
</feature>
<dbReference type="InParanoid" id="A0A1Y1UM97"/>
<name>A0A1Y1UM97_9TREE</name>
<proteinExistence type="predicted"/>
<feature type="transmembrane region" description="Helical" evidence="5">
    <location>
        <begin position="20"/>
        <end position="42"/>
    </location>
</feature>
<dbReference type="AlphaFoldDB" id="A0A1Y1UM97"/>
<dbReference type="GO" id="GO:0016020">
    <property type="term" value="C:membrane"/>
    <property type="evidence" value="ECO:0007669"/>
    <property type="project" value="UniProtKB-SubCell"/>
</dbReference>
<evidence type="ECO:0000256" key="5">
    <source>
        <dbReference type="SAM" id="Phobius"/>
    </source>
</evidence>
<dbReference type="Proteomes" id="UP000193218">
    <property type="component" value="Unassembled WGS sequence"/>
</dbReference>
<organism evidence="6 7">
    <name type="scientific">Kockovaella imperatae</name>
    <dbReference type="NCBI Taxonomy" id="4999"/>
    <lineage>
        <taxon>Eukaryota</taxon>
        <taxon>Fungi</taxon>
        <taxon>Dikarya</taxon>
        <taxon>Basidiomycota</taxon>
        <taxon>Agaricomycotina</taxon>
        <taxon>Tremellomycetes</taxon>
        <taxon>Tremellales</taxon>
        <taxon>Cuniculitremaceae</taxon>
        <taxon>Kockovaella</taxon>
    </lineage>
</organism>
<evidence type="ECO:0000256" key="2">
    <source>
        <dbReference type="ARBA" id="ARBA00022692"/>
    </source>
</evidence>
<dbReference type="InterPro" id="IPR013901">
    <property type="entry name" value="Anthrone_oxy"/>
</dbReference>
<keyword evidence="4 5" id="KW-0472">Membrane</keyword>
<dbReference type="PANTHER" id="PTHR35042:SF1">
    <property type="entry name" value="DUF1772-DOMAIN-CONTAINING PROTEIN"/>
    <property type="match status" value="1"/>
</dbReference>
<dbReference type="Pfam" id="PF08592">
    <property type="entry name" value="Anthrone_oxy"/>
    <property type="match status" value="1"/>
</dbReference>
<dbReference type="PANTHER" id="PTHR35042">
    <property type="entry name" value="ANTHRONE OXYGENASE ENCC"/>
    <property type="match status" value="1"/>
</dbReference>